<evidence type="ECO:0000313" key="3">
    <source>
        <dbReference type="Proteomes" id="UP001316087"/>
    </source>
</evidence>
<accession>A0ABS9UAL0</accession>
<dbReference type="InterPro" id="IPR021359">
    <property type="entry name" value="DUF2812"/>
</dbReference>
<dbReference type="RefSeq" id="WP_241368396.1">
    <property type="nucleotide sequence ID" value="NZ_JAKZFC010000001.1"/>
</dbReference>
<feature type="transmembrane region" description="Helical" evidence="1">
    <location>
        <begin position="117"/>
        <end position="137"/>
    </location>
</feature>
<name>A0ABS9UAL0_9BACL</name>
<keyword evidence="1" id="KW-0472">Membrane</keyword>
<proteinExistence type="predicted"/>
<comment type="caution">
    <text evidence="2">The sequence shown here is derived from an EMBL/GenBank/DDBJ whole genome shotgun (WGS) entry which is preliminary data.</text>
</comment>
<dbReference type="Proteomes" id="UP001316087">
    <property type="component" value="Unassembled WGS sequence"/>
</dbReference>
<gene>
    <name evidence="2" type="ORF">LZ480_05625</name>
</gene>
<sequence length="395" mass="46253">MTKLVRKLRLNNYWNLVEHESWYTHMAQQGLFLKKNGVFFTYFEERPEQQMKYRIEVSKKGLDIAQIDFYEAAGWDYVTSDKYFHVFSSPAELNAPEIHTDPTQQAHMLKELNRMLMFNWILTIFGAVFSSAFFWAIFFLDGTPIRQLVQGMTTSQLLLPLFMFFLMIQVAQAALSIRRLKKNLQRGIPLQHDIPWRKKTLKQHVWAYLYLGVGLLHLFFSSMQLYMMERGTLTADHHEFSAVPLVSIENNDAFIHEEHLGNGIDYGNMYEKSWNPLAPTQYTVDESGIVPNKLWEDGSGEYSPSIMTEYYEVSFEFLARPLARDLMKWYDFGDGRLYSKVADSRFDVLYTREDFPKLEIAAKKGKKVVYVRYYGDARKSQVIEQVAIFLNLGSK</sequence>
<reference evidence="2 3" key="1">
    <citation type="submission" date="2022-03" db="EMBL/GenBank/DDBJ databases">
        <authorList>
            <person name="Jo J.-H."/>
            <person name="Im W.-T."/>
        </authorList>
    </citation>
    <scope>NUCLEOTIDE SEQUENCE [LARGE SCALE GENOMIC DNA]</scope>
    <source>
        <strain evidence="2 3">MA9</strain>
    </source>
</reference>
<organism evidence="2 3">
    <name type="scientific">Solibacillus palustris</name>
    <dbReference type="NCBI Taxonomy" id="2908203"/>
    <lineage>
        <taxon>Bacteria</taxon>
        <taxon>Bacillati</taxon>
        <taxon>Bacillota</taxon>
        <taxon>Bacilli</taxon>
        <taxon>Bacillales</taxon>
        <taxon>Caryophanaceae</taxon>
        <taxon>Solibacillus</taxon>
    </lineage>
</organism>
<feature type="transmembrane region" description="Helical" evidence="1">
    <location>
        <begin position="157"/>
        <end position="177"/>
    </location>
</feature>
<keyword evidence="1" id="KW-1133">Transmembrane helix</keyword>
<protein>
    <submittedName>
        <fullName evidence="2">DUF2812 domain-containing protein</fullName>
    </submittedName>
</protein>
<evidence type="ECO:0000256" key="1">
    <source>
        <dbReference type="SAM" id="Phobius"/>
    </source>
</evidence>
<dbReference type="EMBL" id="JAKZFC010000001">
    <property type="protein sequence ID" value="MCH7321367.1"/>
    <property type="molecule type" value="Genomic_DNA"/>
</dbReference>
<feature type="transmembrane region" description="Helical" evidence="1">
    <location>
        <begin position="205"/>
        <end position="227"/>
    </location>
</feature>
<dbReference type="Pfam" id="PF11193">
    <property type="entry name" value="DUF2812"/>
    <property type="match status" value="1"/>
</dbReference>
<keyword evidence="1" id="KW-0812">Transmembrane</keyword>
<evidence type="ECO:0000313" key="2">
    <source>
        <dbReference type="EMBL" id="MCH7321367.1"/>
    </source>
</evidence>
<keyword evidence="3" id="KW-1185">Reference proteome</keyword>